<dbReference type="EMBL" id="MWDB01000006">
    <property type="protein sequence ID" value="OQB42064.1"/>
    <property type="molecule type" value="Genomic_DNA"/>
</dbReference>
<proteinExistence type="predicted"/>
<keyword evidence="1" id="KW-1133">Transmembrane helix</keyword>
<keyword evidence="1" id="KW-0472">Membrane</keyword>
<gene>
    <name evidence="2" type="ORF">BWY04_00423</name>
</gene>
<evidence type="ECO:0008006" key="3">
    <source>
        <dbReference type="Google" id="ProtNLM"/>
    </source>
</evidence>
<comment type="caution">
    <text evidence="2">The sequence shown here is derived from an EMBL/GenBank/DDBJ whole genome shotgun (WGS) entry which is preliminary data.</text>
</comment>
<accession>A0A1V5ZQD4</accession>
<feature type="transmembrane region" description="Helical" evidence="1">
    <location>
        <begin position="6"/>
        <end position="24"/>
    </location>
</feature>
<feature type="transmembrane region" description="Helical" evidence="1">
    <location>
        <begin position="80"/>
        <end position="102"/>
    </location>
</feature>
<evidence type="ECO:0000313" key="2">
    <source>
        <dbReference type="EMBL" id="OQB42064.1"/>
    </source>
</evidence>
<name>A0A1V5ZQD4_9BACT</name>
<dbReference type="AlphaFoldDB" id="A0A1V5ZQD4"/>
<dbReference type="Proteomes" id="UP000485621">
    <property type="component" value="Unassembled WGS sequence"/>
</dbReference>
<reference evidence="2" key="1">
    <citation type="submission" date="2017-02" db="EMBL/GenBank/DDBJ databases">
        <title>Delving into the versatile metabolic prowess of the omnipresent phylum Bacteroidetes.</title>
        <authorList>
            <person name="Nobu M.K."/>
            <person name="Mei R."/>
            <person name="Narihiro T."/>
            <person name="Kuroda K."/>
            <person name="Liu W.-T."/>
        </authorList>
    </citation>
    <scope>NUCLEOTIDE SEQUENCE</scope>
    <source>
        <strain evidence="2">ADurb.Bin160</strain>
    </source>
</reference>
<organism evidence="2">
    <name type="scientific">candidate division CPR1 bacterium ADurb.Bin160</name>
    <dbReference type="NCBI Taxonomy" id="1852826"/>
    <lineage>
        <taxon>Bacteria</taxon>
        <taxon>candidate division CPR1</taxon>
    </lineage>
</organism>
<keyword evidence="1" id="KW-0812">Transmembrane</keyword>
<sequence>MRIFILSVYNLIYIHVFTSSYILCRDFQFCLLQFDQQLASNTLVSFAASNSYTFDFVLNPNIHTMKNLYIYSSYKRIDSLFLVLFFLFPIKDQVLLLLQYYIQDQFLILHFLLKTQNLKNYMFYT</sequence>
<protein>
    <recommendedName>
        <fullName evidence="3">Transmembrane protein</fullName>
    </recommendedName>
</protein>
<evidence type="ECO:0000256" key="1">
    <source>
        <dbReference type="SAM" id="Phobius"/>
    </source>
</evidence>